<keyword evidence="6" id="KW-1185">Reference proteome</keyword>
<dbReference type="InterPro" id="IPR000524">
    <property type="entry name" value="Tscrpt_reg_HTH_GntR"/>
</dbReference>
<keyword evidence="2" id="KW-0238">DNA-binding</keyword>
<comment type="caution">
    <text evidence="5">The sequence shown here is derived from an EMBL/GenBank/DDBJ whole genome shotgun (WGS) entry which is preliminary data.</text>
</comment>
<gene>
    <name evidence="5" type="ORF">GCM10008935_19300</name>
</gene>
<dbReference type="InterPro" id="IPR036390">
    <property type="entry name" value="WH_DNA-bd_sf"/>
</dbReference>
<keyword evidence="3" id="KW-0804">Transcription</keyword>
<reference evidence="5 6" key="1">
    <citation type="journal article" date="2019" name="Int. J. Syst. Evol. Microbiol.">
        <title>The Global Catalogue of Microorganisms (GCM) 10K type strain sequencing project: providing services to taxonomists for standard genome sequencing and annotation.</title>
        <authorList>
            <consortium name="The Broad Institute Genomics Platform"/>
            <consortium name="The Broad Institute Genome Sequencing Center for Infectious Disease"/>
            <person name="Wu L."/>
            <person name="Ma J."/>
        </authorList>
    </citation>
    <scope>NUCLEOTIDE SEQUENCE [LARGE SCALE GENOMIC DNA]</scope>
    <source>
        <strain evidence="5 6">JCM 14193</strain>
    </source>
</reference>
<accession>A0ABN0ZZA9</accession>
<feature type="domain" description="HTH gntR-type" evidence="4">
    <location>
        <begin position="11"/>
        <end position="79"/>
    </location>
</feature>
<evidence type="ECO:0000259" key="4">
    <source>
        <dbReference type="PROSITE" id="PS50949"/>
    </source>
</evidence>
<evidence type="ECO:0000256" key="3">
    <source>
        <dbReference type="ARBA" id="ARBA00023163"/>
    </source>
</evidence>
<proteinExistence type="predicted"/>
<name>A0ABN0ZZA9_9BACI</name>
<dbReference type="CDD" id="cd07377">
    <property type="entry name" value="WHTH_GntR"/>
    <property type="match status" value="1"/>
</dbReference>
<dbReference type="EMBL" id="BAAACZ010000015">
    <property type="protein sequence ID" value="GAA0463714.1"/>
    <property type="molecule type" value="Genomic_DNA"/>
</dbReference>
<dbReference type="Pfam" id="PF00392">
    <property type="entry name" value="GntR"/>
    <property type="match status" value="1"/>
</dbReference>
<dbReference type="Proteomes" id="UP001500740">
    <property type="component" value="Unassembled WGS sequence"/>
</dbReference>
<evidence type="ECO:0000313" key="6">
    <source>
        <dbReference type="Proteomes" id="UP001500740"/>
    </source>
</evidence>
<dbReference type="Gene3D" id="1.10.10.10">
    <property type="entry name" value="Winged helix-like DNA-binding domain superfamily/Winged helix DNA-binding domain"/>
    <property type="match status" value="1"/>
</dbReference>
<dbReference type="SMART" id="SM00345">
    <property type="entry name" value="HTH_GNTR"/>
    <property type="match status" value="1"/>
</dbReference>
<protein>
    <submittedName>
        <fullName evidence="5">GntR family transcriptional regulator</fullName>
    </submittedName>
</protein>
<sequence length="127" mass="14516">MLIELDFESDIPIYKQLKNQIIEGIATKQVQPGDTLPSVRSLASDIGINLHTVNKVYGLLKQDEYIQIHRQKGAVINPQGIPEADDTFRSKLEQEMRPLIAESMCRGLDKHTLMQMCRQYFDDIQGE</sequence>
<dbReference type="SUPFAM" id="SSF46785">
    <property type="entry name" value="Winged helix' DNA-binding domain"/>
    <property type="match status" value="1"/>
</dbReference>
<keyword evidence="1" id="KW-0805">Transcription regulation</keyword>
<evidence type="ECO:0000256" key="2">
    <source>
        <dbReference type="ARBA" id="ARBA00023125"/>
    </source>
</evidence>
<dbReference type="PANTHER" id="PTHR38445:SF12">
    <property type="entry name" value="GNTR-FAMILY TRANSCRIPTIONAL REGULATOR"/>
    <property type="match status" value="1"/>
</dbReference>
<dbReference type="InterPro" id="IPR036388">
    <property type="entry name" value="WH-like_DNA-bd_sf"/>
</dbReference>
<evidence type="ECO:0000256" key="1">
    <source>
        <dbReference type="ARBA" id="ARBA00023015"/>
    </source>
</evidence>
<organism evidence="5 6">
    <name type="scientific">Alkalibacillus silvisoli</name>
    <dbReference type="NCBI Taxonomy" id="392823"/>
    <lineage>
        <taxon>Bacteria</taxon>
        <taxon>Bacillati</taxon>
        <taxon>Bacillota</taxon>
        <taxon>Bacilli</taxon>
        <taxon>Bacillales</taxon>
        <taxon>Bacillaceae</taxon>
        <taxon>Alkalibacillus</taxon>
    </lineage>
</organism>
<dbReference type="PROSITE" id="PS50949">
    <property type="entry name" value="HTH_GNTR"/>
    <property type="match status" value="1"/>
</dbReference>
<dbReference type="PANTHER" id="PTHR38445">
    <property type="entry name" value="HTH-TYPE TRANSCRIPTIONAL REPRESSOR YTRA"/>
    <property type="match status" value="1"/>
</dbReference>
<evidence type="ECO:0000313" key="5">
    <source>
        <dbReference type="EMBL" id="GAA0463714.1"/>
    </source>
</evidence>
<dbReference type="RefSeq" id="WP_343783341.1">
    <property type="nucleotide sequence ID" value="NZ_BAAACZ010000015.1"/>
</dbReference>